<evidence type="ECO:0000313" key="2">
    <source>
        <dbReference type="Proteomes" id="UP000733379"/>
    </source>
</evidence>
<proteinExistence type="predicted"/>
<organism evidence="1 2">
    <name type="scientific">Nocardia albiluteola</name>
    <dbReference type="NCBI Taxonomy" id="2842303"/>
    <lineage>
        <taxon>Bacteria</taxon>
        <taxon>Bacillati</taxon>
        <taxon>Actinomycetota</taxon>
        <taxon>Actinomycetes</taxon>
        <taxon>Mycobacteriales</taxon>
        <taxon>Nocardiaceae</taxon>
        <taxon>Nocardia</taxon>
    </lineage>
</organism>
<dbReference type="Proteomes" id="UP000733379">
    <property type="component" value="Unassembled WGS sequence"/>
</dbReference>
<dbReference type="EMBL" id="JAHKNI010000013">
    <property type="protein sequence ID" value="MBU3066155.1"/>
    <property type="molecule type" value="Genomic_DNA"/>
</dbReference>
<protein>
    <submittedName>
        <fullName evidence="1">Uncharacterized protein</fullName>
    </submittedName>
</protein>
<accession>A0ABS6B759</accession>
<evidence type="ECO:0000313" key="1">
    <source>
        <dbReference type="EMBL" id="MBU3066155.1"/>
    </source>
</evidence>
<gene>
    <name evidence="1" type="ORF">KO481_32140</name>
</gene>
<comment type="caution">
    <text evidence="1">The sequence shown here is derived from an EMBL/GenBank/DDBJ whole genome shotgun (WGS) entry which is preliminary data.</text>
</comment>
<keyword evidence="2" id="KW-1185">Reference proteome</keyword>
<sequence length="50" mass="5346">MSEDDTTTTPEPGRTGLRIAMDNDAIDKAGVAMMGTAATLRRKYDVAARC</sequence>
<reference evidence="1 2" key="1">
    <citation type="submission" date="2021-06" db="EMBL/GenBank/DDBJ databases">
        <title>Actinomycetes sequencing.</title>
        <authorList>
            <person name="Shan Q."/>
        </authorList>
    </citation>
    <scope>NUCLEOTIDE SEQUENCE [LARGE SCALE GENOMIC DNA]</scope>
    <source>
        <strain evidence="1 2">NEAU-G5</strain>
    </source>
</reference>
<name>A0ABS6B759_9NOCA</name>
<dbReference type="RefSeq" id="WP_215922230.1">
    <property type="nucleotide sequence ID" value="NZ_JAHKNI010000013.1"/>
</dbReference>